<protein>
    <submittedName>
        <fullName evidence="1">Uncharacterized protein</fullName>
    </submittedName>
</protein>
<dbReference type="EMBL" id="REGN01003931">
    <property type="protein sequence ID" value="RNA20008.1"/>
    <property type="molecule type" value="Genomic_DNA"/>
</dbReference>
<proteinExistence type="predicted"/>
<evidence type="ECO:0000313" key="2">
    <source>
        <dbReference type="Proteomes" id="UP000276133"/>
    </source>
</evidence>
<keyword evidence="2" id="KW-1185">Reference proteome</keyword>
<gene>
    <name evidence="1" type="ORF">BpHYR1_024148</name>
</gene>
<accession>A0A3M7R9T7</accession>
<sequence length="278" mass="32874">MDRFSCSLAESSWKHSIKSPSIKFLFSSILLSDSKFLHLAYSIRPAHWRQLAKQHDRATYRTSQHAILYMLIHDQFIRLLLHAQQTVPEHVYLLANMHTTMNCFLFLKILSMKYFSDLYKSQEKKVLTSRKQVKHKFFNTTIIAPNHSQTLISNFCTIQLLNLEFTKTSKHFKCRFFRHLKIRKENYRNAFLSFDIFNKICSLIFSKKCKLFKFSSVKATWSNIQSSINFQYTVKKVQQSMLNYVACDYVVETITHHKIVIINYFDTTEPNGRKVLGN</sequence>
<dbReference type="AlphaFoldDB" id="A0A3M7R9T7"/>
<organism evidence="1 2">
    <name type="scientific">Brachionus plicatilis</name>
    <name type="common">Marine rotifer</name>
    <name type="synonym">Brachionus muelleri</name>
    <dbReference type="NCBI Taxonomy" id="10195"/>
    <lineage>
        <taxon>Eukaryota</taxon>
        <taxon>Metazoa</taxon>
        <taxon>Spiralia</taxon>
        <taxon>Gnathifera</taxon>
        <taxon>Rotifera</taxon>
        <taxon>Eurotatoria</taxon>
        <taxon>Monogononta</taxon>
        <taxon>Pseudotrocha</taxon>
        <taxon>Ploima</taxon>
        <taxon>Brachionidae</taxon>
        <taxon>Brachionus</taxon>
    </lineage>
</organism>
<comment type="caution">
    <text evidence="1">The sequence shown here is derived from an EMBL/GenBank/DDBJ whole genome shotgun (WGS) entry which is preliminary data.</text>
</comment>
<reference evidence="1 2" key="1">
    <citation type="journal article" date="2018" name="Sci. Rep.">
        <title>Genomic signatures of local adaptation to the degree of environmental predictability in rotifers.</title>
        <authorList>
            <person name="Franch-Gras L."/>
            <person name="Hahn C."/>
            <person name="Garcia-Roger E.M."/>
            <person name="Carmona M.J."/>
            <person name="Serra M."/>
            <person name="Gomez A."/>
        </authorList>
    </citation>
    <scope>NUCLEOTIDE SEQUENCE [LARGE SCALE GENOMIC DNA]</scope>
    <source>
        <strain evidence="1">HYR1</strain>
    </source>
</reference>
<name>A0A3M7R9T7_BRAPC</name>
<evidence type="ECO:0000313" key="1">
    <source>
        <dbReference type="EMBL" id="RNA20008.1"/>
    </source>
</evidence>
<dbReference type="Proteomes" id="UP000276133">
    <property type="component" value="Unassembled WGS sequence"/>
</dbReference>